<name>A0A4Q2RHV1_9ACTN</name>
<proteinExistence type="predicted"/>
<dbReference type="RefSeq" id="WP_129479752.1">
    <property type="nucleotide sequence ID" value="NZ_SDWS01000018.1"/>
</dbReference>
<dbReference type="OrthoDB" id="3787642at2"/>
<protein>
    <submittedName>
        <fullName evidence="2">Uncharacterized protein</fullName>
    </submittedName>
</protein>
<dbReference type="AlphaFoldDB" id="A0A4Q2RHV1"/>
<comment type="caution">
    <text evidence="2">The sequence shown here is derived from an EMBL/GenBank/DDBJ whole genome shotgun (WGS) entry which is preliminary data.</text>
</comment>
<evidence type="ECO:0000313" key="2">
    <source>
        <dbReference type="EMBL" id="RYB88291.1"/>
    </source>
</evidence>
<keyword evidence="1" id="KW-0472">Membrane</keyword>
<keyword evidence="3" id="KW-1185">Reference proteome</keyword>
<sequence>MYIEAISEVVTQVTALTGGAIQAEGMGNVCAKAPQGVQTYANDVVGWIKWGVIVLIIGAGFASVGMMVAGKISSSGRAAQIGASGMFWTVIGAIAFVTIYAILNGIVGNGC</sequence>
<accession>A0A4Q2RHV1</accession>
<dbReference type="Proteomes" id="UP000291838">
    <property type="component" value="Unassembled WGS sequence"/>
</dbReference>
<feature type="transmembrane region" description="Helical" evidence="1">
    <location>
        <begin position="81"/>
        <end position="103"/>
    </location>
</feature>
<reference evidence="2 3" key="1">
    <citation type="submission" date="2019-01" db="EMBL/GenBank/DDBJ databases">
        <title>Novel species of Nocardioides.</title>
        <authorList>
            <person name="Liu Q."/>
            <person name="Xin Y.-H."/>
        </authorList>
    </citation>
    <scope>NUCLEOTIDE SEQUENCE [LARGE SCALE GENOMIC DNA]</scope>
    <source>
        <strain evidence="2 3">HLT3-15</strain>
    </source>
</reference>
<evidence type="ECO:0000313" key="3">
    <source>
        <dbReference type="Proteomes" id="UP000291838"/>
    </source>
</evidence>
<keyword evidence="1" id="KW-0812">Transmembrane</keyword>
<feature type="transmembrane region" description="Helical" evidence="1">
    <location>
        <begin position="47"/>
        <end position="69"/>
    </location>
</feature>
<dbReference type="EMBL" id="SDWS01000018">
    <property type="protein sequence ID" value="RYB88291.1"/>
    <property type="molecule type" value="Genomic_DNA"/>
</dbReference>
<evidence type="ECO:0000256" key="1">
    <source>
        <dbReference type="SAM" id="Phobius"/>
    </source>
</evidence>
<keyword evidence="1" id="KW-1133">Transmembrane helix</keyword>
<gene>
    <name evidence="2" type="ORF">EUA06_21835</name>
</gene>
<organism evidence="2 3">
    <name type="scientific">Nocardioides glacieisoli</name>
    <dbReference type="NCBI Taxonomy" id="1168730"/>
    <lineage>
        <taxon>Bacteria</taxon>
        <taxon>Bacillati</taxon>
        <taxon>Actinomycetota</taxon>
        <taxon>Actinomycetes</taxon>
        <taxon>Propionibacteriales</taxon>
        <taxon>Nocardioidaceae</taxon>
        <taxon>Nocardioides</taxon>
    </lineage>
</organism>